<name>A0A0A9DHQ0_ARUDO</name>
<dbReference type="AlphaFoldDB" id="A0A0A9DHQ0"/>
<accession>A0A0A9DHQ0</accession>
<organism evidence="2">
    <name type="scientific">Arundo donax</name>
    <name type="common">Giant reed</name>
    <name type="synonym">Donax arundinaceus</name>
    <dbReference type="NCBI Taxonomy" id="35708"/>
    <lineage>
        <taxon>Eukaryota</taxon>
        <taxon>Viridiplantae</taxon>
        <taxon>Streptophyta</taxon>
        <taxon>Embryophyta</taxon>
        <taxon>Tracheophyta</taxon>
        <taxon>Spermatophyta</taxon>
        <taxon>Magnoliopsida</taxon>
        <taxon>Liliopsida</taxon>
        <taxon>Poales</taxon>
        <taxon>Poaceae</taxon>
        <taxon>PACMAD clade</taxon>
        <taxon>Arundinoideae</taxon>
        <taxon>Arundineae</taxon>
        <taxon>Arundo</taxon>
    </lineage>
</organism>
<sequence>MATSPTSARPASSPRCSAARSPGTSNTRPAGRSGLIAIFTASILLIPRIKNGAALAVAVCQTLYSGTGTRFFFTEPFTSTPYFYLASLHRLQLRRKTDEPAPSLLYKRVEGSWIQKKNNRETGKIRHKF</sequence>
<dbReference type="EMBL" id="GBRH01212765">
    <property type="protein sequence ID" value="JAD85130.1"/>
    <property type="molecule type" value="Transcribed_RNA"/>
</dbReference>
<proteinExistence type="predicted"/>
<evidence type="ECO:0000313" key="2">
    <source>
        <dbReference type="EMBL" id="JAD85130.1"/>
    </source>
</evidence>
<feature type="region of interest" description="Disordered" evidence="1">
    <location>
        <begin position="1"/>
        <end position="31"/>
    </location>
</feature>
<evidence type="ECO:0000256" key="1">
    <source>
        <dbReference type="SAM" id="MobiDB-lite"/>
    </source>
</evidence>
<feature type="compositionally biased region" description="Low complexity" evidence="1">
    <location>
        <begin position="1"/>
        <end position="22"/>
    </location>
</feature>
<reference evidence="2" key="2">
    <citation type="journal article" date="2015" name="Data Brief">
        <title>Shoot transcriptome of the giant reed, Arundo donax.</title>
        <authorList>
            <person name="Barrero R.A."/>
            <person name="Guerrero F.D."/>
            <person name="Moolhuijzen P."/>
            <person name="Goolsby J.A."/>
            <person name="Tidwell J."/>
            <person name="Bellgard S.E."/>
            <person name="Bellgard M.I."/>
        </authorList>
    </citation>
    <scope>NUCLEOTIDE SEQUENCE</scope>
    <source>
        <tissue evidence="2">Shoot tissue taken approximately 20 cm above the soil surface</tissue>
    </source>
</reference>
<reference evidence="2" key="1">
    <citation type="submission" date="2014-09" db="EMBL/GenBank/DDBJ databases">
        <authorList>
            <person name="Magalhaes I.L.F."/>
            <person name="Oliveira U."/>
            <person name="Santos F.R."/>
            <person name="Vidigal T.H.D.A."/>
            <person name="Brescovit A.D."/>
            <person name="Santos A.J."/>
        </authorList>
    </citation>
    <scope>NUCLEOTIDE SEQUENCE</scope>
    <source>
        <tissue evidence="2">Shoot tissue taken approximately 20 cm above the soil surface</tissue>
    </source>
</reference>
<protein>
    <submittedName>
        <fullName evidence="2">Uncharacterized protein</fullName>
    </submittedName>
</protein>